<gene>
    <name evidence="1" type="ORF">BG844_06360</name>
</gene>
<evidence type="ECO:0000313" key="1">
    <source>
        <dbReference type="EMBL" id="OJF15072.1"/>
    </source>
</evidence>
<dbReference type="RefSeq" id="WP_071803800.1">
    <property type="nucleotide sequence ID" value="NZ_MEIA01000069.1"/>
</dbReference>
<organism evidence="1 2">
    <name type="scientific">Couchioplanes caeruleus subsp. caeruleus</name>
    <dbReference type="NCBI Taxonomy" id="56427"/>
    <lineage>
        <taxon>Bacteria</taxon>
        <taxon>Bacillati</taxon>
        <taxon>Actinomycetota</taxon>
        <taxon>Actinomycetes</taxon>
        <taxon>Micromonosporales</taxon>
        <taxon>Micromonosporaceae</taxon>
        <taxon>Couchioplanes</taxon>
    </lineage>
</organism>
<protein>
    <submittedName>
        <fullName evidence="1">Uncharacterized protein</fullName>
    </submittedName>
</protein>
<comment type="caution">
    <text evidence="1">The sequence shown here is derived from an EMBL/GenBank/DDBJ whole genome shotgun (WGS) entry which is preliminary data.</text>
</comment>
<reference evidence="1 2" key="1">
    <citation type="submission" date="2016-09" db="EMBL/GenBank/DDBJ databases">
        <title>Couchioplanes caeruleus draft genome sequence.</title>
        <authorList>
            <person name="Sheehan J."/>
            <person name="Caffrey P."/>
        </authorList>
    </citation>
    <scope>NUCLEOTIDE SEQUENCE [LARGE SCALE GENOMIC DNA]</scope>
    <source>
        <strain evidence="1 2">DSM 43634</strain>
    </source>
</reference>
<dbReference type="Proteomes" id="UP000182486">
    <property type="component" value="Unassembled WGS sequence"/>
</dbReference>
<evidence type="ECO:0000313" key="2">
    <source>
        <dbReference type="Proteomes" id="UP000182486"/>
    </source>
</evidence>
<proteinExistence type="predicted"/>
<dbReference type="EMBL" id="MEIA01000069">
    <property type="protein sequence ID" value="OJF15072.1"/>
    <property type="molecule type" value="Genomic_DNA"/>
</dbReference>
<accession>A0A1K0FQW1</accession>
<keyword evidence="2" id="KW-1185">Reference proteome</keyword>
<sequence length="77" mass="8222">MVFSGRGHEALEAVAAALTCPSQDPLLATAVAPLRPYVMLFAGRPAQVADSFDTGELAVPGSGRRCRRPRRPATCRR</sequence>
<name>A0A1K0FQW1_9ACTN</name>
<dbReference type="AlphaFoldDB" id="A0A1K0FQW1"/>